<dbReference type="GO" id="GO:0006508">
    <property type="term" value="P:proteolysis"/>
    <property type="evidence" value="ECO:0000318"/>
    <property type="project" value="GO_Central"/>
</dbReference>
<keyword evidence="5" id="KW-0865">Zymogen</keyword>
<evidence type="ECO:0000256" key="9">
    <source>
        <dbReference type="RuleBase" id="RU000454"/>
    </source>
</evidence>
<feature type="domain" description="Peptidase A1" evidence="12">
    <location>
        <begin position="76"/>
        <end position="499"/>
    </location>
</feature>
<dbReference type="InterPro" id="IPR008138">
    <property type="entry name" value="SapB_2"/>
</dbReference>
<reference evidence="13" key="1">
    <citation type="journal article" date="2021" name="Nat. Commun.">
        <title>Genomic analyses provide insights into spinach domestication and the genetic basis of agronomic traits.</title>
        <authorList>
            <person name="Cai X."/>
            <person name="Sun X."/>
            <person name="Xu C."/>
            <person name="Sun H."/>
            <person name="Wang X."/>
            <person name="Ge C."/>
            <person name="Zhang Z."/>
            <person name="Wang Q."/>
            <person name="Fei Z."/>
            <person name="Jiao C."/>
            <person name="Wang Q."/>
        </authorList>
    </citation>
    <scope>NUCLEOTIDE SEQUENCE [LARGE SCALE GENOMIC DNA]</scope>
    <source>
        <strain evidence="13">cv. Varoflay</strain>
    </source>
</reference>
<dbReference type="PROSITE" id="PS00141">
    <property type="entry name" value="ASP_PROTEASE"/>
    <property type="match status" value="1"/>
</dbReference>
<dbReference type="Proteomes" id="UP000813463">
    <property type="component" value="Chromosome 4"/>
</dbReference>
<dbReference type="GO" id="GO:0004190">
    <property type="term" value="F:aspartic-type endopeptidase activity"/>
    <property type="evidence" value="ECO:0000318"/>
    <property type="project" value="GO_Central"/>
</dbReference>
<dbReference type="Pfam" id="PF05184">
    <property type="entry name" value="SapB_1"/>
    <property type="match status" value="1"/>
</dbReference>
<keyword evidence="2 9" id="KW-0645">Protease</keyword>
<dbReference type="OrthoDB" id="771136at2759"/>
<feature type="disulfide bond" evidence="8">
    <location>
        <begin position="422"/>
        <end position="459"/>
    </location>
</feature>
<organism evidence="13 14">
    <name type="scientific">Spinacia oleracea</name>
    <name type="common">Spinach</name>
    <dbReference type="NCBI Taxonomy" id="3562"/>
    <lineage>
        <taxon>Eukaryota</taxon>
        <taxon>Viridiplantae</taxon>
        <taxon>Streptophyta</taxon>
        <taxon>Embryophyta</taxon>
        <taxon>Tracheophyta</taxon>
        <taxon>Spermatophyta</taxon>
        <taxon>Magnoliopsida</taxon>
        <taxon>eudicotyledons</taxon>
        <taxon>Gunneridae</taxon>
        <taxon>Pentapetalae</taxon>
        <taxon>Caryophyllales</taxon>
        <taxon>Chenopodiaceae</taxon>
        <taxon>Chenopodioideae</taxon>
        <taxon>Anserineae</taxon>
        <taxon>Spinacia</taxon>
    </lineage>
</organism>
<evidence type="ECO:0000256" key="2">
    <source>
        <dbReference type="ARBA" id="ARBA00022670"/>
    </source>
</evidence>
<dbReference type="InterPro" id="IPR033121">
    <property type="entry name" value="PEPTIDASE_A1"/>
</dbReference>
<keyword evidence="4 9" id="KW-0378">Hydrolase</keyword>
<dbReference type="PRINTS" id="PR00792">
    <property type="entry name" value="PEPSIN"/>
</dbReference>
<evidence type="ECO:0000256" key="8">
    <source>
        <dbReference type="PIRSR" id="PIRSR601461-2"/>
    </source>
</evidence>
<dbReference type="FunFam" id="2.40.70.10:FF:000115">
    <property type="entry name" value="Lysosomal aspartic protease"/>
    <property type="match status" value="1"/>
</dbReference>
<dbReference type="AlphaFoldDB" id="A0A9R0J0Y9"/>
<evidence type="ECO:0000256" key="3">
    <source>
        <dbReference type="ARBA" id="ARBA00022750"/>
    </source>
</evidence>
<keyword evidence="7" id="KW-0325">Glycoprotein</keyword>
<keyword evidence="13" id="KW-1185">Reference proteome</keyword>
<dbReference type="Gene3D" id="2.40.70.10">
    <property type="entry name" value="Acid Proteases"/>
    <property type="match status" value="2"/>
</dbReference>
<dbReference type="InterPro" id="IPR001969">
    <property type="entry name" value="Aspartic_peptidase_AS"/>
</dbReference>
<dbReference type="RefSeq" id="XP_021858020.1">
    <property type="nucleotide sequence ID" value="XM_022002328.2"/>
</dbReference>
<feature type="transmembrane region" description="Helical" evidence="10">
    <location>
        <begin position="6"/>
        <end position="28"/>
    </location>
</feature>
<dbReference type="Pfam" id="PF00026">
    <property type="entry name" value="Asp"/>
    <property type="match status" value="1"/>
</dbReference>
<keyword evidence="10" id="KW-1133">Transmembrane helix</keyword>
<evidence type="ECO:0000256" key="6">
    <source>
        <dbReference type="ARBA" id="ARBA00023157"/>
    </source>
</evidence>
<feature type="domain" description="Saposin B-type" evidence="11">
    <location>
        <begin position="309"/>
        <end position="349"/>
    </location>
</feature>
<reference evidence="14" key="2">
    <citation type="submission" date="2025-08" db="UniProtKB">
        <authorList>
            <consortium name="RefSeq"/>
        </authorList>
    </citation>
    <scope>IDENTIFICATION</scope>
    <source>
        <tissue evidence="14">Leaf</tissue>
    </source>
</reference>
<dbReference type="GeneID" id="110797237"/>
<keyword evidence="10" id="KW-0472">Membrane</keyword>
<evidence type="ECO:0000259" key="11">
    <source>
        <dbReference type="PROSITE" id="PS50015"/>
    </source>
</evidence>
<evidence type="ECO:0000259" key="12">
    <source>
        <dbReference type="PROSITE" id="PS51767"/>
    </source>
</evidence>
<keyword evidence="6 8" id="KW-1015">Disulfide bond</keyword>
<dbReference type="Gene3D" id="1.10.225.10">
    <property type="entry name" value="Saposin-like"/>
    <property type="match status" value="1"/>
</dbReference>
<dbReference type="PANTHER" id="PTHR47966">
    <property type="entry name" value="BETA-SITE APP-CLEAVING ENZYME, ISOFORM A-RELATED"/>
    <property type="match status" value="1"/>
</dbReference>
<dbReference type="SUPFAM" id="SSF47862">
    <property type="entry name" value="Saposin"/>
    <property type="match status" value="1"/>
</dbReference>
<keyword evidence="3 9" id="KW-0064">Aspartyl protease</keyword>
<sequence>MGVNNLFQILCFWAIISCFLPLTISGLVRISLKRAHLQHHQTSFNEIRFSRKLGTFEVANVGDSIIYLKNYMNTQFYGEIGIGTPPQKFAVIFDTAISYLWVPSSKCNSSVACDFHHRYNSSNSSTFTKIGTPYDIIYGTEAKLIGILNQDNVEIGGLLVKNQILFEVTSEDSLTLVHAKFDGVVGLAFPDKSDGNANLIWHTMAEQGLLEKKIFSIWFNMDPEAELGGEIVFGGVDPNHFKGKHTYVPVIQNQDGIWQIEIGEFFIGNHSSGYCQEGCPAVLDSGSPLLSGPSTVIIEINHAIGAKGVKSMECKEVVSQYGKIIYDLLKSGVNPDKVCSQISLCFIGSQHLRNDLKTGQERQNRKELTSVTDDLLCSACQKTVTWTQNQMKQEKTIKEILKYVRKLCHSFPAPAGDVVVPCDRIKRMPNLTLTIGNNPFTFTPQQYIRTTEEHDKKICRSQFYAVDLPSPAGSWIFGNVFMGVYHSVFDFGNQRVGFAEAV</sequence>
<evidence type="ECO:0000256" key="7">
    <source>
        <dbReference type="ARBA" id="ARBA00023180"/>
    </source>
</evidence>
<feature type="domain" description="Saposin B-type" evidence="11">
    <location>
        <begin position="373"/>
        <end position="414"/>
    </location>
</feature>
<dbReference type="PROSITE" id="PS51767">
    <property type="entry name" value="PEPTIDASE_A1"/>
    <property type="match status" value="1"/>
</dbReference>
<dbReference type="SUPFAM" id="SSF50630">
    <property type="entry name" value="Acid proteases"/>
    <property type="match status" value="1"/>
</dbReference>
<dbReference type="InterPro" id="IPR007856">
    <property type="entry name" value="SapB_1"/>
</dbReference>
<dbReference type="InterPro" id="IPR011001">
    <property type="entry name" value="Saposin-like"/>
</dbReference>
<protein>
    <submittedName>
        <fullName evidence="14">Aspartic proteinase</fullName>
    </submittedName>
</protein>
<dbReference type="InterPro" id="IPR008139">
    <property type="entry name" value="SaposinB_dom"/>
</dbReference>
<gene>
    <name evidence="14" type="primary">LOC110797237</name>
</gene>
<evidence type="ECO:0000256" key="4">
    <source>
        <dbReference type="ARBA" id="ARBA00022801"/>
    </source>
</evidence>
<dbReference type="PANTHER" id="PTHR47966:SF28">
    <property type="entry name" value="OS01G0290000 PROTEIN"/>
    <property type="match status" value="1"/>
</dbReference>
<comment type="similarity">
    <text evidence="1 9">Belongs to the peptidase A1 family.</text>
</comment>
<accession>A0A9R0J0Y9</accession>
<evidence type="ECO:0000313" key="14">
    <source>
        <dbReference type="RefSeq" id="XP_021858020.1"/>
    </source>
</evidence>
<dbReference type="GO" id="GO:0006629">
    <property type="term" value="P:lipid metabolic process"/>
    <property type="evidence" value="ECO:0007669"/>
    <property type="project" value="InterPro"/>
</dbReference>
<proteinExistence type="inferred from homology"/>
<dbReference type="Pfam" id="PF03489">
    <property type="entry name" value="SapB_2"/>
    <property type="match status" value="1"/>
</dbReference>
<dbReference type="KEGG" id="soe:110797237"/>
<name>A0A9R0J0Y9_SPIOL</name>
<evidence type="ECO:0000313" key="13">
    <source>
        <dbReference type="Proteomes" id="UP000813463"/>
    </source>
</evidence>
<feature type="disulfide bond" evidence="8">
    <location>
        <begin position="107"/>
        <end position="113"/>
    </location>
</feature>
<dbReference type="InterPro" id="IPR021109">
    <property type="entry name" value="Peptidase_aspartic_dom_sf"/>
</dbReference>
<dbReference type="PROSITE" id="PS50015">
    <property type="entry name" value="SAP_B"/>
    <property type="match status" value="2"/>
</dbReference>
<keyword evidence="10" id="KW-0812">Transmembrane</keyword>
<evidence type="ECO:0000256" key="1">
    <source>
        <dbReference type="ARBA" id="ARBA00007447"/>
    </source>
</evidence>
<dbReference type="InterPro" id="IPR001461">
    <property type="entry name" value="Aspartic_peptidase_A1"/>
</dbReference>
<evidence type="ECO:0000256" key="10">
    <source>
        <dbReference type="SAM" id="Phobius"/>
    </source>
</evidence>
<evidence type="ECO:0000256" key="5">
    <source>
        <dbReference type="ARBA" id="ARBA00023145"/>
    </source>
</evidence>